<keyword evidence="1" id="KW-1133">Transmembrane helix</keyword>
<proteinExistence type="predicted"/>
<keyword evidence="1" id="KW-0812">Transmembrane</keyword>
<evidence type="ECO:0000313" key="4">
    <source>
        <dbReference type="Proteomes" id="UP000252415"/>
    </source>
</evidence>
<dbReference type="Proteomes" id="UP000252415">
    <property type="component" value="Unassembled WGS sequence"/>
</dbReference>
<evidence type="ECO:0000256" key="1">
    <source>
        <dbReference type="SAM" id="Phobius"/>
    </source>
</evidence>
<dbReference type="EMBL" id="QPJD01000007">
    <property type="protein sequence ID" value="RCW47964.1"/>
    <property type="molecule type" value="Genomic_DNA"/>
</dbReference>
<dbReference type="GO" id="GO:0080120">
    <property type="term" value="P:CAAX-box protein maturation"/>
    <property type="evidence" value="ECO:0007669"/>
    <property type="project" value="UniProtKB-ARBA"/>
</dbReference>
<dbReference type="GO" id="GO:0006508">
    <property type="term" value="P:proteolysis"/>
    <property type="evidence" value="ECO:0007669"/>
    <property type="project" value="UniProtKB-KW"/>
</dbReference>
<dbReference type="OrthoDB" id="7564474at2"/>
<dbReference type="InterPro" id="IPR003675">
    <property type="entry name" value="Rce1/LyrA-like_dom"/>
</dbReference>
<feature type="transmembrane region" description="Helical" evidence="1">
    <location>
        <begin position="72"/>
        <end position="90"/>
    </location>
</feature>
<keyword evidence="4" id="KW-1185">Reference proteome</keyword>
<dbReference type="RefSeq" id="WP_114380364.1">
    <property type="nucleotide sequence ID" value="NZ_QPJD01000007.1"/>
</dbReference>
<reference evidence="3 4" key="1">
    <citation type="submission" date="2018-07" db="EMBL/GenBank/DDBJ databases">
        <title>Genomic Encyclopedia of Type Strains, Phase III (KMG-III): the genomes of soil and plant-associated and newly described type strains.</title>
        <authorList>
            <person name="Whitman W."/>
        </authorList>
    </citation>
    <scope>NUCLEOTIDE SEQUENCE [LARGE SCALE GENOMIC DNA]</scope>
    <source>
        <strain evidence="3 4">CECT 7506</strain>
    </source>
</reference>
<feature type="transmembrane region" description="Helical" evidence="1">
    <location>
        <begin position="226"/>
        <end position="247"/>
    </location>
</feature>
<feature type="transmembrane region" description="Helical" evidence="1">
    <location>
        <begin position="20"/>
        <end position="42"/>
    </location>
</feature>
<keyword evidence="3" id="KW-0645">Protease</keyword>
<organism evidence="3 4">
    <name type="scientific">Paenibacillus prosopidis</name>
    <dbReference type="NCBI Taxonomy" id="630520"/>
    <lineage>
        <taxon>Bacteria</taxon>
        <taxon>Bacillati</taxon>
        <taxon>Bacillota</taxon>
        <taxon>Bacilli</taxon>
        <taxon>Bacillales</taxon>
        <taxon>Paenibacillaceae</taxon>
        <taxon>Paenibacillus</taxon>
    </lineage>
</organism>
<name>A0A368W0Q2_9BACL</name>
<feature type="transmembrane region" description="Helical" evidence="1">
    <location>
        <begin position="138"/>
        <end position="153"/>
    </location>
</feature>
<evidence type="ECO:0000313" key="3">
    <source>
        <dbReference type="EMBL" id="RCW47964.1"/>
    </source>
</evidence>
<feature type="domain" description="CAAX prenyl protease 2/Lysostaphin resistance protein A-like" evidence="2">
    <location>
        <begin position="107"/>
        <end position="198"/>
    </location>
</feature>
<accession>A0A368W0Q2</accession>
<dbReference type="AlphaFoldDB" id="A0A368W0Q2"/>
<evidence type="ECO:0000259" key="2">
    <source>
        <dbReference type="Pfam" id="PF02517"/>
    </source>
</evidence>
<dbReference type="PANTHER" id="PTHR39430:SF1">
    <property type="entry name" value="PROTEASE"/>
    <property type="match status" value="1"/>
</dbReference>
<feature type="transmembrane region" description="Helical" evidence="1">
    <location>
        <begin position="105"/>
        <end position="126"/>
    </location>
</feature>
<feature type="transmembrane region" description="Helical" evidence="1">
    <location>
        <begin position="159"/>
        <end position="181"/>
    </location>
</feature>
<keyword evidence="1" id="KW-0472">Membrane</keyword>
<gene>
    <name evidence="3" type="ORF">DFP97_107166</name>
</gene>
<sequence>MGLLFAVMGFLIIDLYFNLIPHLIPFGTVSWLLYACLFFVLAHHVSKLTGLNGIGDLGVKAHYGWKRNIRIGFFYGAGIWAMMYLLLWAFGDFQVIGIKKAPESLIFLVEAFAGMFLGSLINDLIVRGYVFAHLKGKVVNSLLLLISAFIYALDDVWLVGFSIQNTIFSVILGFSLGYVLLKSGSIWMNTGIHTGLNVTYCIVYGIPGREEAKGFLLINPGASESLLLDHAHILAAIVLFLVVFVTYSRLRINSVS</sequence>
<dbReference type="PANTHER" id="PTHR39430">
    <property type="entry name" value="MEMBRANE-ASSOCIATED PROTEASE-RELATED"/>
    <property type="match status" value="1"/>
</dbReference>
<dbReference type="Pfam" id="PF02517">
    <property type="entry name" value="Rce1-like"/>
    <property type="match status" value="1"/>
</dbReference>
<comment type="caution">
    <text evidence="3">The sequence shown here is derived from an EMBL/GenBank/DDBJ whole genome shotgun (WGS) entry which is preliminary data.</text>
</comment>
<feature type="transmembrane region" description="Helical" evidence="1">
    <location>
        <begin position="186"/>
        <end position="206"/>
    </location>
</feature>
<keyword evidence="3" id="KW-0378">Hydrolase</keyword>
<dbReference type="GO" id="GO:0004175">
    <property type="term" value="F:endopeptidase activity"/>
    <property type="evidence" value="ECO:0007669"/>
    <property type="project" value="UniProtKB-ARBA"/>
</dbReference>
<protein>
    <submittedName>
        <fullName evidence="3">CAAX prenyl protease-like protein</fullName>
    </submittedName>
</protein>